<dbReference type="Pfam" id="PF01843">
    <property type="entry name" value="DIL"/>
    <property type="match status" value="1"/>
</dbReference>
<sequence length="275" mass="32123">MLLNMRLTNEFLMNPNFCTTKNSFEVQGKLTELKKWLKNNIEWEEFESNLDNIKDSINCLIVHSKILQQKNNYLQNIESICPSLNLLQIKTLFQNFKTDEIDSEKIKKNDLKSFVEFVKEKTNTNQSILKNSESDLRLNEKDIHSDEHKVNGGNDVKGVNDDSNYEINDGINSNSNDNENDDIIDYSNDSIDYSGHDDDDDDENYDQFGDDVDDQAQIKVKENTDIFTNINFQFAFYEDWEDIKPSNKLISISKFKIVFESIDKILFSKKKSTRF</sequence>
<dbReference type="InterPro" id="IPR002710">
    <property type="entry name" value="Dilute_dom"/>
</dbReference>
<proteinExistence type="predicted"/>
<dbReference type="Proteomes" id="UP001150062">
    <property type="component" value="Unassembled WGS sequence"/>
</dbReference>
<keyword evidence="4" id="KW-1185">Reference proteome</keyword>
<organism evidence="3 4">
    <name type="scientific">Anaeramoeba flamelloides</name>
    <dbReference type="NCBI Taxonomy" id="1746091"/>
    <lineage>
        <taxon>Eukaryota</taxon>
        <taxon>Metamonada</taxon>
        <taxon>Anaeramoebidae</taxon>
        <taxon>Anaeramoeba</taxon>
    </lineage>
</organism>
<accession>A0ABQ8Z7H1</accession>
<dbReference type="EMBL" id="JAOAOG010000039">
    <property type="protein sequence ID" value="KAJ6252763.1"/>
    <property type="molecule type" value="Genomic_DNA"/>
</dbReference>
<dbReference type="PANTHER" id="PTHR16027">
    <property type="entry name" value="DILUTE DOMAIN-CONTAINING PROTEIN YPR089W"/>
    <property type="match status" value="1"/>
</dbReference>
<dbReference type="InterPro" id="IPR052072">
    <property type="entry name" value="Vascular_dev_regulator"/>
</dbReference>
<evidence type="ECO:0000313" key="4">
    <source>
        <dbReference type="Proteomes" id="UP001150062"/>
    </source>
</evidence>
<feature type="compositionally biased region" description="Acidic residues" evidence="1">
    <location>
        <begin position="197"/>
        <end position="206"/>
    </location>
</feature>
<dbReference type="PANTHER" id="PTHR16027:SF6">
    <property type="entry name" value="DILUTE DOMAIN-CONTAINING PROTEIN"/>
    <property type="match status" value="1"/>
</dbReference>
<comment type="caution">
    <text evidence="3">The sequence shown here is derived from an EMBL/GenBank/DDBJ whole genome shotgun (WGS) entry which is preliminary data.</text>
</comment>
<evidence type="ECO:0000313" key="3">
    <source>
        <dbReference type="EMBL" id="KAJ6252763.1"/>
    </source>
</evidence>
<feature type="domain" description="Dilute" evidence="2">
    <location>
        <begin position="1"/>
        <end position="120"/>
    </location>
</feature>
<reference evidence="3" key="1">
    <citation type="submission" date="2022-08" db="EMBL/GenBank/DDBJ databases">
        <title>Novel sulfate-reducing endosymbionts in the free-living metamonad Anaeramoeba.</title>
        <authorList>
            <person name="Jerlstrom-Hultqvist J."/>
            <person name="Cepicka I."/>
            <person name="Gallot-Lavallee L."/>
            <person name="Salas-Leiva D."/>
            <person name="Curtis B.A."/>
            <person name="Zahonova K."/>
            <person name="Pipaliya S."/>
            <person name="Dacks J."/>
            <person name="Roger A.J."/>
        </authorList>
    </citation>
    <scope>NUCLEOTIDE SEQUENCE</scope>
    <source>
        <strain evidence="3">Schooner1</strain>
    </source>
</reference>
<dbReference type="PROSITE" id="PS51126">
    <property type="entry name" value="DILUTE"/>
    <property type="match status" value="1"/>
</dbReference>
<evidence type="ECO:0000259" key="2">
    <source>
        <dbReference type="PROSITE" id="PS51126"/>
    </source>
</evidence>
<dbReference type="SMART" id="SM01132">
    <property type="entry name" value="DIL"/>
    <property type="match status" value="1"/>
</dbReference>
<feature type="compositionally biased region" description="Low complexity" evidence="1">
    <location>
        <begin position="166"/>
        <end position="177"/>
    </location>
</feature>
<protein>
    <submittedName>
        <fullName evidence="3">Protein opaque1-like</fullName>
    </submittedName>
</protein>
<feature type="region of interest" description="Disordered" evidence="1">
    <location>
        <begin position="142"/>
        <end position="206"/>
    </location>
</feature>
<evidence type="ECO:0000256" key="1">
    <source>
        <dbReference type="SAM" id="MobiDB-lite"/>
    </source>
</evidence>
<name>A0ABQ8Z7H1_9EUKA</name>
<gene>
    <name evidence="3" type="ORF">M0813_13826</name>
</gene>